<protein>
    <submittedName>
        <fullName evidence="5">Acyltransferase</fullName>
    </submittedName>
</protein>
<dbReference type="EMBL" id="JACJFM010000024">
    <property type="protein sequence ID" value="MBB1488163.1"/>
    <property type="molecule type" value="Genomic_DNA"/>
</dbReference>
<keyword evidence="3" id="KW-0677">Repeat</keyword>
<dbReference type="GO" id="GO:0008374">
    <property type="term" value="F:O-acyltransferase activity"/>
    <property type="evidence" value="ECO:0007669"/>
    <property type="project" value="TreeGrafter"/>
</dbReference>
<organism evidence="5 6">
    <name type="scientific">Oceanospirillum sediminis</name>
    <dbReference type="NCBI Taxonomy" id="2760088"/>
    <lineage>
        <taxon>Bacteria</taxon>
        <taxon>Pseudomonadati</taxon>
        <taxon>Pseudomonadota</taxon>
        <taxon>Gammaproteobacteria</taxon>
        <taxon>Oceanospirillales</taxon>
        <taxon>Oceanospirillaceae</taxon>
        <taxon>Oceanospirillum</taxon>
    </lineage>
</organism>
<dbReference type="InterPro" id="IPR011004">
    <property type="entry name" value="Trimer_LpxA-like_sf"/>
</dbReference>
<evidence type="ECO:0000256" key="3">
    <source>
        <dbReference type="ARBA" id="ARBA00022737"/>
    </source>
</evidence>
<name>A0A839IRQ8_9GAMM</name>
<sequence>MTSDTSSDIRARYTEQHKKRLSWMPWLYYRLKTKHMRWAGPWQTEIQQTLQELETVHIGEHCFISPECAIFAEPGRPVSLGNQSFVAAHTFIHGPVTIGNEVAINHSCSLDGGKAGIRIGDQTRIANQCRIFAFNHGMSPTQPIYQQANTSDGIEIGRDVWIGAGTGIRDGILIGDHAVIGMNSMVTQDVPDYAIVAGNPARIIGDRRNKPEGYTRSLTGIDN</sequence>
<dbReference type="Proteomes" id="UP000565262">
    <property type="component" value="Unassembled WGS sequence"/>
</dbReference>
<dbReference type="InterPro" id="IPR051159">
    <property type="entry name" value="Hexapeptide_acetyltransf"/>
</dbReference>
<dbReference type="PANTHER" id="PTHR23416">
    <property type="entry name" value="SIALIC ACID SYNTHASE-RELATED"/>
    <property type="match status" value="1"/>
</dbReference>
<gene>
    <name evidence="5" type="ORF">H4O21_16295</name>
</gene>
<reference evidence="5 6" key="1">
    <citation type="submission" date="2020-08" db="EMBL/GenBank/DDBJ databases">
        <title>Oceanospirillum sp. nov. isolated from marine sediment.</title>
        <authorList>
            <person name="Ji X."/>
        </authorList>
    </citation>
    <scope>NUCLEOTIDE SEQUENCE [LARGE SCALE GENOMIC DNA]</scope>
    <source>
        <strain evidence="5 6">D5</strain>
    </source>
</reference>
<dbReference type="GO" id="GO:0005829">
    <property type="term" value="C:cytosol"/>
    <property type="evidence" value="ECO:0007669"/>
    <property type="project" value="TreeGrafter"/>
</dbReference>
<proteinExistence type="inferred from homology"/>
<dbReference type="Gene3D" id="2.160.10.10">
    <property type="entry name" value="Hexapeptide repeat proteins"/>
    <property type="match status" value="1"/>
</dbReference>
<dbReference type="SUPFAM" id="SSF51161">
    <property type="entry name" value="Trimeric LpxA-like enzymes"/>
    <property type="match status" value="1"/>
</dbReference>
<dbReference type="AlphaFoldDB" id="A0A839IRQ8"/>
<dbReference type="InterPro" id="IPR018357">
    <property type="entry name" value="Hexapep_transf_CS"/>
</dbReference>
<dbReference type="InterPro" id="IPR001451">
    <property type="entry name" value="Hexapep"/>
</dbReference>
<comment type="similarity">
    <text evidence="1">Belongs to the transferase hexapeptide repeat family.</text>
</comment>
<evidence type="ECO:0000313" key="5">
    <source>
        <dbReference type="EMBL" id="MBB1488163.1"/>
    </source>
</evidence>
<dbReference type="RefSeq" id="WP_182809935.1">
    <property type="nucleotide sequence ID" value="NZ_JACJFM010000024.1"/>
</dbReference>
<evidence type="ECO:0000256" key="4">
    <source>
        <dbReference type="ARBA" id="ARBA00023315"/>
    </source>
</evidence>
<keyword evidence="6" id="KW-1185">Reference proteome</keyword>
<keyword evidence="4 5" id="KW-0012">Acyltransferase</keyword>
<comment type="caution">
    <text evidence="5">The sequence shown here is derived from an EMBL/GenBank/DDBJ whole genome shotgun (WGS) entry which is preliminary data.</text>
</comment>
<dbReference type="CDD" id="cd04647">
    <property type="entry name" value="LbH_MAT_like"/>
    <property type="match status" value="1"/>
</dbReference>
<dbReference type="Pfam" id="PF00132">
    <property type="entry name" value="Hexapep"/>
    <property type="match status" value="1"/>
</dbReference>
<dbReference type="PANTHER" id="PTHR23416:SF23">
    <property type="entry name" value="ACETYLTRANSFERASE C18B11.09C-RELATED"/>
    <property type="match status" value="1"/>
</dbReference>
<evidence type="ECO:0000256" key="1">
    <source>
        <dbReference type="ARBA" id="ARBA00007274"/>
    </source>
</evidence>
<keyword evidence="2 5" id="KW-0808">Transferase</keyword>
<evidence type="ECO:0000256" key="2">
    <source>
        <dbReference type="ARBA" id="ARBA00022679"/>
    </source>
</evidence>
<dbReference type="PROSITE" id="PS00101">
    <property type="entry name" value="HEXAPEP_TRANSFERASES"/>
    <property type="match status" value="1"/>
</dbReference>
<evidence type="ECO:0000313" key="6">
    <source>
        <dbReference type="Proteomes" id="UP000565262"/>
    </source>
</evidence>
<accession>A0A839IRQ8</accession>